<accession>A0AAE0HZJ9</accession>
<dbReference type="AlphaFoldDB" id="A0AAE0HZJ9"/>
<evidence type="ECO:0000313" key="1">
    <source>
        <dbReference type="EMBL" id="KAK3315833.1"/>
    </source>
</evidence>
<organism evidence="1 2">
    <name type="scientific">Apodospora peruviana</name>
    <dbReference type="NCBI Taxonomy" id="516989"/>
    <lineage>
        <taxon>Eukaryota</taxon>
        <taxon>Fungi</taxon>
        <taxon>Dikarya</taxon>
        <taxon>Ascomycota</taxon>
        <taxon>Pezizomycotina</taxon>
        <taxon>Sordariomycetes</taxon>
        <taxon>Sordariomycetidae</taxon>
        <taxon>Sordariales</taxon>
        <taxon>Lasiosphaeriaceae</taxon>
        <taxon>Apodospora</taxon>
    </lineage>
</organism>
<proteinExistence type="predicted"/>
<keyword evidence="2" id="KW-1185">Reference proteome</keyword>
<gene>
    <name evidence="1" type="ORF">B0H66DRAFT_272124</name>
</gene>
<protein>
    <submittedName>
        <fullName evidence="1">Uncharacterized protein</fullName>
    </submittedName>
</protein>
<dbReference type="Proteomes" id="UP001283341">
    <property type="component" value="Unassembled WGS sequence"/>
</dbReference>
<sequence>MGGPLASPPSPKPPWPAASTISMSYSACRAWIAELMLSDVCETAASCASSSLMRLSLRSRYERCDLRFCSRRFCGRLKTGIPWRAIGASPATVLLLAAAVVAATQPRSLGGGRSTGVVIITQTALLVRQVLAGEWDIQVGAAAVRITVRAASVKGRRCRSRGVREG</sequence>
<reference evidence="1" key="1">
    <citation type="journal article" date="2023" name="Mol. Phylogenet. Evol.">
        <title>Genome-scale phylogeny and comparative genomics of the fungal order Sordariales.</title>
        <authorList>
            <person name="Hensen N."/>
            <person name="Bonometti L."/>
            <person name="Westerberg I."/>
            <person name="Brannstrom I.O."/>
            <person name="Guillou S."/>
            <person name="Cros-Aarteil S."/>
            <person name="Calhoun S."/>
            <person name="Haridas S."/>
            <person name="Kuo A."/>
            <person name="Mondo S."/>
            <person name="Pangilinan J."/>
            <person name="Riley R."/>
            <person name="LaButti K."/>
            <person name="Andreopoulos B."/>
            <person name="Lipzen A."/>
            <person name="Chen C."/>
            <person name="Yan M."/>
            <person name="Daum C."/>
            <person name="Ng V."/>
            <person name="Clum A."/>
            <person name="Steindorff A."/>
            <person name="Ohm R.A."/>
            <person name="Martin F."/>
            <person name="Silar P."/>
            <person name="Natvig D.O."/>
            <person name="Lalanne C."/>
            <person name="Gautier V."/>
            <person name="Ament-Velasquez S.L."/>
            <person name="Kruys A."/>
            <person name="Hutchinson M.I."/>
            <person name="Powell A.J."/>
            <person name="Barry K."/>
            <person name="Miller A.N."/>
            <person name="Grigoriev I.V."/>
            <person name="Debuchy R."/>
            <person name="Gladieux P."/>
            <person name="Hiltunen Thoren M."/>
            <person name="Johannesson H."/>
        </authorList>
    </citation>
    <scope>NUCLEOTIDE SEQUENCE</scope>
    <source>
        <strain evidence="1">CBS 118394</strain>
    </source>
</reference>
<reference evidence="1" key="2">
    <citation type="submission" date="2023-06" db="EMBL/GenBank/DDBJ databases">
        <authorList>
            <consortium name="Lawrence Berkeley National Laboratory"/>
            <person name="Haridas S."/>
            <person name="Hensen N."/>
            <person name="Bonometti L."/>
            <person name="Westerberg I."/>
            <person name="Brannstrom I.O."/>
            <person name="Guillou S."/>
            <person name="Cros-Aarteil S."/>
            <person name="Calhoun S."/>
            <person name="Kuo A."/>
            <person name="Mondo S."/>
            <person name="Pangilinan J."/>
            <person name="Riley R."/>
            <person name="Labutti K."/>
            <person name="Andreopoulos B."/>
            <person name="Lipzen A."/>
            <person name="Chen C."/>
            <person name="Yanf M."/>
            <person name="Daum C."/>
            <person name="Ng V."/>
            <person name="Clum A."/>
            <person name="Steindorff A."/>
            <person name="Ohm R."/>
            <person name="Martin F."/>
            <person name="Silar P."/>
            <person name="Natvig D."/>
            <person name="Lalanne C."/>
            <person name="Gautier V."/>
            <person name="Ament-Velasquez S.L."/>
            <person name="Kruys A."/>
            <person name="Hutchinson M.I."/>
            <person name="Powell A.J."/>
            <person name="Barry K."/>
            <person name="Miller A.N."/>
            <person name="Grigoriev I.V."/>
            <person name="Debuchy R."/>
            <person name="Gladieux P."/>
            <person name="Thoren M.H."/>
            <person name="Johannesson H."/>
        </authorList>
    </citation>
    <scope>NUCLEOTIDE SEQUENCE</scope>
    <source>
        <strain evidence="1">CBS 118394</strain>
    </source>
</reference>
<evidence type="ECO:0000313" key="2">
    <source>
        <dbReference type="Proteomes" id="UP001283341"/>
    </source>
</evidence>
<dbReference type="EMBL" id="JAUEDM010000005">
    <property type="protein sequence ID" value="KAK3315833.1"/>
    <property type="molecule type" value="Genomic_DNA"/>
</dbReference>
<comment type="caution">
    <text evidence="1">The sequence shown here is derived from an EMBL/GenBank/DDBJ whole genome shotgun (WGS) entry which is preliminary data.</text>
</comment>
<name>A0AAE0HZJ9_9PEZI</name>